<comment type="caution">
    <text evidence="1">The sequence shown here is derived from an EMBL/GenBank/DDBJ whole genome shotgun (WGS) entry which is preliminary data.</text>
</comment>
<dbReference type="InterPro" id="IPR031016">
    <property type="entry name" value="CGA_synthase"/>
</dbReference>
<gene>
    <name evidence="1" type="ORF">GCM10009549_09400</name>
</gene>
<dbReference type="NCBIfam" id="TIGR04467">
    <property type="entry name" value="CGA_synthase"/>
    <property type="match status" value="1"/>
</dbReference>
<evidence type="ECO:0008006" key="3">
    <source>
        <dbReference type="Google" id="ProtNLM"/>
    </source>
</evidence>
<dbReference type="RefSeq" id="WP_344047040.1">
    <property type="nucleotide sequence ID" value="NZ_BAAAHG010000004.1"/>
</dbReference>
<sequence>MAVTSSDSADVPGLPVPTTIAIAGADFGWGSGGKLSAVITALRAHSPRPLRFVGLSSKLGRPLLAESGVDRWHDSGDDPAAAAKLAGEEGAAAALVVLEGPTASALQDAGIPTVFVDSLPFLWTEGDRRSLPFHASVYCAQRCLQIPDASRDILADVKNLQWVEAIVAPGIATRPAPSSGKATAPCSPRRALVNFGGLQSPTLADWTNYPRAVLGPVLDALVAYGIREVHIAGNLPPGFLAHVSPAHAQMKTISCAPLGHREFLERLAAADVLLTSPGLTTLLEAGALAIPVVCLPPQNLSQIFNGRFHSQATGADTQVRWPEHVFSVDAVLADRTVSEEDALRVIYAGIAAAAGDAGVRSAIRDQVLSALRRAEDGADWTGLTTALGRSGAAQVADHVLALLVRGKPAGASQTSQPAD</sequence>
<reference evidence="1 2" key="1">
    <citation type="journal article" date="2019" name="Int. J. Syst. Evol. Microbiol.">
        <title>The Global Catalogue of Microorganisms (GCM) 10K type strain sequencing project: providing services to taxonomists for standard genome sequencing and annotation.</title>
        <authorList>
            <consortium name="The Broad Institute Genomics Platform"/>
            <consortium name="The Broad Institute Genome Sequencing Center for Infectious Disease"/>
            <person name="Wu L."/>
            <person name="Ma J."/>
        </authorList>
    </citation>
    <scope>NUCLEOTIDE SEQUENCE [LARGE SCALE GENOMIC DNA]</scope>
    <source>
        <strain evidence="1 2">JCM 10673</strain>
    </source>
</reference>
<dbReference type="Gene3D" id="3.40.50.2000">
    <property type="entry name" value="Glycogen Phosphorylase B"/>
    <property type="match status" value="1"/>
</dbReference>
<name>A0ABN1NG71_9ACTN</name>
<evidence type="ECO:0000313" key="1">
    <source>
        <dbReference type="EMBL" id="GAA0905287.1"/>
    </source>
</evidence>
<evidence type="ECO:0000313" key="2">
    <source>
        <dbReference type="Proteomes" id="UP001501005"/>
    </source>
</evidence>
<dbReference type="SUPFAM" id="SSF53756">
    <property type="entry name" value="UDP-Glycosyltransferase/glycogen phosphorylase"/>
    <property type="match status" value="1"/>
</dbReference>
<dbReference type="EMBL" id="BAAAHG010000004">
    <property type="protein sequence ID" value="GAA0905287.1"/>
    <property type="molecule type" value="Genomic_DNA"/>
</dbReference>
<dbReference type="Proteomes" id="UP001501005">
    <property type="component" value="Unassembled WGS sequence"/>
</dbReference>
<protein>
    <recommendedName>
        <fullName evidence="3">Hydroxymethylcytosylglucuronate/cytosylglucurona te synthase</fullName>
    </recommendedName>
</protein>
<keyword evidence="2" id="KW-1185">Reference proteome</keyword>
<accession>A0ABN1NG71</accession>
<proteinExistence type="predicted"/>
<organism evidence="1 2">
    <name type="scientific">Streptomyces thermoalcalitolerans</name>
    <dbReference type="NCBI Taxonomy" id="65605"/>
    <lineage>
        <taxon>Bacteria</taxon>
        <taxon>Bacillati</taxon>
        <taxon>Actinomycetota</taxon>
        <taxon>Actinomycetes</taxon>
        <taxon>Kitasatosporales</taxon>
        <taxon>Streptomycetaceae</taxon>
        <taxon>Streptomyces</taxon>
    </lineage>
</organism>